<dbReference type="GO" id="GO:0016887">
    <property type="term" value="F:ATP hydrolysis activity"/>
    <property type="evidence" value="ECO:0007669"/>
    <property type="project" value="RHEA"/>
</dbReference>
<dbReference type="Gene3D" id="1.10.10.10">
    <property type="entry name" value="Winged helix-like DNA-binding domain superfamily/Winged helix DNA-binding domain"/>
    <property type="match status" value="1"/>
</dbReference>
<dbReference type="SUPFAM" id="SSF52540">
    <property type="entry name" value="P-loop containing nucleoside triphosphate hydrolases"/>
    <property type="match status" value="1"/>
</dbReference>
<keyword evidence="2 9" id="KW-0547">Nucleotide-binding</keyword>
<keyword evidence="7 9" id="KW-0233">DNA recombination</keyword>
<dbReference type="InterPro" id="IPR041445">
    <property type="entry name" value="AAA_lid_4"/>
</dbReference>
<proteinExistence type="inferred from homology"/>
<keyword evidence="6 9" id="KW-0238">DNA-binding</keyword>
<feature type="binding site" evidence="9">
    <location>
        <position position="64"/>
    </location>
    <ligand>
        <name>ATP</name>
        <dbReference type="ChEBI" id="CHEBI:30616"/>
    </ligand>
</feature>
<dbReference type="GO" id="GO:0006310">
    <property type="term" value="P:DNA recombination"/>
    <property type="evidence" value="ECO:0007669"/>
    <property type="project" value="UniProtKB-UniRule"/>
</dbReference>
<evidence type="ECO:0000256" key="7">
    <source>
        <dbReference type="ARBA" id="ARBA00023172"/>
    </source>
</evidence>
<feature type="region of interest" description="Head domain (RuvB-H)" evidence="9">
    <location>
        <begin position="253"/>
        <end position="325"/>
    </location>
</feature>
<comment type="caution">
    <text evidence="11">The sequence shown here is derived from an EMBL/GenBank/DDBJ whole genome shotgun (WGS) entry which is preliminary data.</text>
</comment>
<evidence type="ECO:0000313" key="11">
    <source>
        <dbReference type="EMBL" id="PIY59689.1"/>
    </source>
</evidence>
<comment type="function">
    <text evidence="9">The RuvA-RuvB-RuvC complex processes Holliday junction (HJ) DNA during genetic recombination and DNA repair, while the RuvA-RuvB complex plays an important role in the rescue of blocked DNA replication forks via replication fork reversal (RFR). RuvA specifically binds to HJ cruciform DNA, conferring on it an open structure. The RuvB hexamer acts as an ATP-dependent pump, pulling dsDNA into and through the RuvAB complex. RuvB forms 2 homohexamers on either side of HJ DNA bound by 1 or 2 RuvA tetramers; 4 subunits per hexamer contact DNA at a time. Coordinated motions by a converter formed by DNA-disengaged RuvB subunits stimulates ATP hydrolysis and nucleotide exchange. Immobilization of the converter enables RuvB to convert the ATP-contained energy into a lever motion, pulling 2 nucleotides of DNA out of the RuvA tetramer per ATP hydrolyzed, thus driving DNA branch migration. The RuvB motors rotate together with the DNA substrate, which together with the progressing nucleotide cycle form the mechanistic basis for DNA recombination by continuous HJ branch migration. Branch migration allows RuvC to scan DNA until it finds its consensus sequence, where it cleaves and resolves cruciform DNA.</text>
</comment>
<feature type="binding site" evidence="9">
    <location>
        <position position="18"/>
    </location>
    <ligand>
        <name>ATP</name>
        <dbReference type="ChEBI" id="CHEBI:30616"/>
    </ligand>
</feature>
<accession>A0A2M7Q952</accession>
<dbReference type="Pfam" id="PF05491">
    <property type="entry name" value="WHD_RuvB"/>
    <property type="match status" value="1"/>
</dbReference>
<dbReference type="GO" id="GO:0009378">
    <property type="term" value="F:four-way junction helicase activity"/>
    <property type="evidence" value="ECO:0007669"/>
    <property type="project" value="InterPro"/>
</dbReference>
<comment type="domain">
    <text evidence="9">Has 3 domains, the large (RuvB-L) and small ATPase (RuvB-S) domains and the C-terminal head (RuvB-H) domain. The head domain binds DNA, while the ATPase domains jointly bind ATP, ADP or are empty depending on the state of the subunit in the translocation cycle. During a single DNA translocation step the structure of each domain remains the same, but their relative positions change.</text>
</comment>
<comment type="subcellular location">
    <subcellularLocation>
        <location evidence="9">Cytoplasm</location>
    </subcellularLocation>
</comment>
<evidence type="ECO:0000256" key="3">
    <source>
        <dbReference type="ARBA" id="ARBA00022763"/>
    </source>
</evidence>
<dbReference type="InterPro" id="IPR008823">
    <property type="entry name" value="RuvB_wg_C"/>
</dbReference>
<evidence type="ECO:0000256" key="2">
    <source>
        <dbReference type="ARBA" id="ARBA00022741"/>
    </source>
</evidence>
<feature type="binding site" evidence="9">
    <location>
        <position position="60"/>
    </location>
    <ligand>
        <name>ATP</name>
        <dbReference type="ChEBI" id="CHEBI:30616"/>
    </ligand>
</feature>
<feature type="binding site" evidence="9">
    <location>
        <position position="179"/>
    </location>
    <ligand>
        <name>ATP</name>
        <dbReference type="ChEBI" id="CHEBI:30616"/>
    </ligand>
</feature>
<feature type="binding site" evidence="9">
    <location>
        <position position="64"/>
    </location>
    <ligand>
        <name>Mg(2+)</name>
        <dbReference type="ChEBI" id="CHEBI:18420"/>
    </ligand>
</feature>
<keyword evidence="5 9" id="KW-0067">ATP-binding</keyword>
<dbReference type="CDD" id="cd00009">
    <property type="entry name" value="AAA"/>
    <property type="match status" value="1"/>
</dbReference>
<dbReference type="NCBIfam" id="TIGR00635">
    <property type="entry name" value="ruvB"/>
    <property type="match status" value="1"/>
</dbReference>
<dbReference type="PANTHER" id="PTHR42848">
    <property type="match status" value="1"/>
</dbReference>
<dbReference type="GO" id="GO:0005737">
    <property type="term" value="C:cytoplasm"/>
    <property type="evidence" value="ECO:0007669"/>
    <property type="project" value="UniProtKB-SubCell"/>
</dbReference>
<dbReference type="SUPFAM" id="SSF46785">
    <property type="entry name" value="Winged helix' DNA-binding domain"/>
    <property type="match status" value="1"/>
</dbReference>
<evidence type="ECO:0000256" key="4">
    <source>
        <dbReference type="ARBA" id="ARBA00022801"/>
    </source>
</evidence>
<dbReference type="HAMAP" id="MF_00016">
    <property type="entry name" value="DNA_HJ_migration_RuvB"/>
    <property type="match status" value="1"/>
</dbReference>
<reference evidence="12" key="1">
    <citation type="submission" date="2017-09" db="EMBL/GenBank/DDBJ databases">
        <title>Depth-based differentiation of microbial function through sediment-hosted aquifers and enrichment of novel symbionts in the deep terrestrial subsurface.</title>
        <authorList>
            <person name="Probst A.J."/>
            <person name="Ladd B."/>
            <person name="Jarett J.K."/>
            <person name="Geller-Mcgrath D.E."/>
            <person name="Sieber C.M.K."/>
            <person name="Emerson J.B."/>
            <person name="Anantharaman K."/>
            <person name="Thomas B.C."/>
            <person name="Malmstrom R."/>
            <person name="Stieglmeier M."/>
            <person name="Klingl A."/>
            <person name="Woyke T."/>
            <person name="Ryan C.M."/>
            <person name="Banfield J.F."/>
        </authorList>
    </citation>
    <scope>NUCLEOTIDE SEQUENCE [LARGE SCALE GENOMIC DNA]</scope>
</reference>
<dbReference type="Gene3D" id="1.10.8.60">
    <property type="match status" value="1"/>
</dbReference>
<dbReference type="InterPro" id="IPR004605">
    <property type="entry name" value="DNA_helicase_Holl-junc_RuvB"/>
</dbReference>
<dbReference type="GO" id="GO:0005524">
    <property type="term" value="F:ATP binding"/>
    <property type="evidence" value="ECO:0007669"/>
    <property type="project" value="UniProtKB-UniRule"/>
</dbReference>
<keyword evidence="3 9" id="KW-0227">DNA damage</keyword>
<dbReference type="Proteomes" id="UP000230363">
    <property type="component" value="Unassembled WGS sequence"/>
</dbReference>
<evidence type="ECO:0000256" key="1">
    <source>
        <dbReference type="ARBA" id="ARBA00022490"/>
    </source>
</evidence>
<name>A0A2M7Q952_9BACT</name>
<comment type="similarity">
    <text evidence="9">Belongs to the RuvB family.</text>
</comment>
<dbReference type="GO" id="GO:0048476">
    <property type="term" value="C:Holliday junction resolvase complex"/>
    <property type="evidence" value="ECO:0007669"/>
    <property type="project" value="UniProtKB-UniRule"/>
</dbReference>
<feature type="domain" description="AAA+ ATPase" evidence="10">
    <location>
        <begin position="49"/>
        <end position="180"/>
    </location>
</feature>
<dbReference type="Pfam" id="PF05496">
    <property type="entry name" value="RuvB_N"/>
    <property type="match status" value="1"/>
</dbReference>
<feature type="binding site" evidence="9">
    <location>
        <position position="63"/>
    </location>
    <ligand>
        <name>ATP</name>
        <dbReference type="ChEBI" id="CHEBI:30616"/>
    </ligand>
</feature>
<feature type="binding site" evidence="9">
    <location>
        <position position="308"/>
    </location>
    <ligand>
        <name>DNA</name>
        <dbReference type="ChEBI" id="CHEBI:16991"/>
    </ligand>
</feature>
<evidence type="ECO:0000256" key="9">
    <source>
        <dbReference type="HAMAP-Rule" id="MF_00016"/>
    </source>
</evidence>
<comment type="subunit">
    <text evidence="9">Homohexamer. Forms an RuvA(8)-RuvB(12)-Holliday junction (HJ) complex. HJ DNA is sandwiched between 2 RuvA tetramers; dsDNA enters through RuvA and exits via RuvB. An RuvB hexamer assembles on each DNA strand where it exits the tetramer. Each RuvB hexamer is contacted by two RuvA subunits (via domain III) on 2 adjacent RuvB subunits; this complex drives branch migration. In the full resolvosome a probable DNA-RuvA(4)-RuvB(12)-RuvC(2) complex forms which resolves the HJ.</text>
</comment>
<gene>
    <name evidence="9" type="primary">ruvB</name>
    <name evidence="11" type="ORF">COY96_00410</name>
</gene>
<feature type="binding site" evidence="9">
    <location>
        <position position="65"/>
    </location>
    <ligand>
        <name>ATP</name>
        <dbReference type="ChEBI" id="CHEBI:30616"/>
    </ligand>
</feature>
<dbReference type="SMART" id="SM00382">
    <property type="entry name" value="AAA"/>
    <property type="match status" value="1"/>
</dbReference>
<dbReference type="EMBL" id="PFKZ01000014">
    <property type="protein sequence ID" value="PIY59689.1"/>
    <property type="molecule type" value="Genomic_DNA"/>
</dbReference>
<dbReference type="GO" id="GO:0000400">
    <property type="term" value="F:four-way junction DNA binding"/>
    <property type="evidence" value="ECO:0007669"/>
    <property type="project" value="UniProtKB-UniRule"/>
</dbReference>
<organism evidence="11 12">
    <name type="scientific">Candidatus Wolfebacteria bacterium CG_4_10_14_0_8_um_filter_37_11</name>
    <dbReference type="NCBI Taxonomy" id="1975062"/>
    <lineage>
        <taxon>Bacteria</taxon>
        <taxon>Candidatus Wolfeibacteriota</taxon>
    </lineage>
</organism>
<feature type="binding site" evidence="9">
    <location>
        <position position="216"/>
    </location>
    <ligand>
        <name>ATP</name>
        <dbReference type="ChEBI" id="CHEBI:30616"/>
    </ligand>
</feature>
<keyword evidence="8 9" id="KW-0234">DNA repair</keyword>
<dbReference type="Pfam" id="PF17864">
    <property type="entry name" value="AAA_lid_4"/>
    <property type="match status" value="1"/>
</dbReference>
<dbReference type="Gene3D" id="3.40.50.300">
    <property type="entry name" value="P-loop containing nucleotide triphosphate hydrolases"/>
    <property type="match status" value="1"/>
</dbReference>
<dbReference type="NCBIfam" id="NF000868">
    <property type="entry name" value="PRK00080.1"/>
    <property type="match status" value="1"/>
</dbReference>
<dbReference type="InterPro" id="IPR008824">
    <property type="entry name" value="RuvB-like_N"/>
</dbReference>
<dbReference type="InterPro" id="IPR036390">
    <property type="entry name" value="WH_DNA-bd_sf"/>
</dbReference>
<comment type="catalytic activity">
    <reaction evidence="9">
        <text>ATP + H2O = ADP + phosphate + H(+)</text>
        <dbReference type="Rhea" id="RHEA:13065"/>
        <dbReference type="ChEBI" id="CHEBI:15377"/>
        <dbReference type="ChEBI" id="CHEBI:15378"/>
        <dbReference type="ChEBI" id="CHEBI:30616"/>
        <dbReference type="ChEBI" id="CHEBI:43474"/>
        <dbReference type="ChEBI" id="CHEBI:456216"/>
    </reaction>
</comment>
<dbReference type="PANTHER" id="PTHR42848:SF1">
    <property type="entry name" value="HOLLIDAY JUNCTION BRANCH MIGRATION COMPLEX SUBUNIT RUVB"/>
    <property type="match status" value="1"/>
</dbReference>
<keyword evidence="1 9" id="KW-0963">Cytoplasm</keyword>
<comment type="caution">
    <text evidence="9">Lacks conserved residue(s) required for the propagation of feature annotation.</text>
</comment>
<keyword evidence="11" id="KW-0347">Helicase</keyword>
<evidence type="ECO:0000256" key="8">
    <source>
        <dbReference type="ARBA" id="ARBA00023204"/>
    </source>
</evidence>
<feature type="binding site" evidence="9">
    <location>
        <position position="169"/>
    </location>
    <ligand>
        <name>ATP</name>
        <dbReference type="ChEBI" id="CHEBI:30616"/>
    </ligand>
</feature>
<keyword evidence="4 9" id="KW-0378">Hydrolase</keyword>
<evidence type="ECO:0000259" key="10">
    <source>
        <dbReference type="SMART" id="SM00382"/>
    </source>
</evidence>
<dbReference type="InterPro" id="IPR036388">
    <property type="entry name" value="WH-like_DNA-bd_sf"/>
</dbReference>
<dbReference type="EC" id="3.6.4.-" evidence="9"/>
<feature type="binding site" evidence="9">
    <location>
        <position position="313"/>
    </location>
    <ligand>
        <name>DNA</name>
        <dbReference type="ChEBI" id="CHEBI:16991"/>
    </ligand>
</feature>
<protein>
    <recommendedName>
        <fullName evidence="9">Holliday junction branch migration complex subunit RuvB</fullName>
        <ecNumber evidence="9">3.6.4.-</ecNumber>
    </recommendedName>
</protein>
<dbReference type="GO" id="GO:0006281">
    <property type="term" value="P:DNA repair"/>
    <property type="evidence" value="ECO:0007669"/>
    <property type="project" value="UniProtKB-UniRule"/>
</dbReference>
<dbReference type="InterPro" id="IPR003593">
    <property type="entry name" value="AAA+_ATPase"/>
</dbReference>
<evidence type="ECO:0000313" key="12">
    <source>
        <dbReference type="Proteomes" id="UP000230363"/>
    </source>
</evidence>
<sequence length="325" mass="36543">MKKVNPIVKDDQFIDSFLRPSGFKDYIGQEKIKKGLEIILKAAKKRNESIDHLLFYGQPGLGKTTLATLVAKETGANLKIISAPSLSRAGDLAAILTNLEDRDILFIDEAHRLNPAIEEIFYSAMDSGKISVIVGKGPSGRIISLDLPPFTLIAATTRVNLISSPLRSRFGAIFRLDYYAHDDIKMIIKRSAEILKVKINPEAILTIAKASRFTPRLANRLLKRSRDIAEVNDLEIIKKETVLEVFDMFGIDEMGLELHDRKMLEIMIDKFRNRPVGINALAAALGEDKDTIEEMYEPYLLKIGFIQRTPMGRVVADDAKKWLNY</sequence>
<evidence type="ECO:0000256" key="5">
    <source>
        <dbReference type="ARBA" id="ARBA00022840"/>
    </source>
</evidence>
<feature type="region of interest" description="Small ATPAse domain (RuvB-S)" evidence="9">
    <location>
        <begin position="180"/>
        <end position="250"/>
    </location>
</feature>
<feature type="binding site" evidence="9">
    <location>
        <position position="19"/>
    </location>
    <ligand>
        <name>ATP</name>
        <dbReference type="ChEBI" id="CHEBI:30616"/>
    </ligand>
</feature>
<dbReference type="InterPro" id="IPR027417">
    <property type="entry name" value="P-loop_NTPase"/>
</dbReference>
<evidence type="ECO:0000256" key="6">
    <source>
        <dbReference type="ARBA" id="ARBA00023125"/>
    </source>
</evidence>
<dbReference type="AlphaFoldDB" id="A0A2M7Q952"/>